<comment type="pathway">
    <text evidence="5">Lipid metabolism; malonyl-CoA biosynthesis; malonyl-CoA from acetyl-CoA: step 1/1.</text>
</comment>
<dbReference type="RefSeq" id="WP_129301550.1">
    <property type="nucleotide sequence ID" value="NZ_CP107523.1"/>
</dbReference>
<evidence type="ECO:0000256" key="3">
    <source>
        <dbReference type="ARBA" id="ARBA00022771"/>
    </source>
</evidence>
<comment type="subunit">
    <text evidence="5">Acetyl-CoA carboxylase is a heterohexamer composed of biotin carboxyl carrier protein (AccB), biotin carboxylase (AccC) and two subunits each of ACCase subunit alpha (AccA) and ACCase subunit beta (AccD).</text>
</comment>
<keyword evidence="5" id="KW-0862">Zinc</keyword>
<dbReference type="Proteomes" id="UP000290475">
    <property type="component" value="Unassembled WGS sequence"/>
</dbReference>
<feature type="binding site" evidence="5">
    <location>
        <position position="43"/>
    </location>
    <ligand>
        <name>Zn(2+)</name>
        <dbReference type="ChEBI" id="CHEBI:29105"/>
    </ligand>
</feature>
<dbReference type="GO" id="GO:2001295">
    <property type="term" value="P:malonyl-CoA biosynthetic process"/>
    <property type="evidence" value="ECO:0007669"/>
    <property type="project" value="UniProtKB-UniRule"/>
</dbReference>
<comment type="caution">
    <text evidence="5">Lacks conserved residue(s) required for the propagation of feature annotation.</text>
</comment>
<evidence type="ECO:0000256" key="2">
    <source>
        <dbReference type="ARBA" id="ARBA00022679"/>
    </source>
</evidence>
<keyword evidence="10" id="KW-1185">Reference proteome</keyword>
<evidence type="ECO:0000259" key="6">
    <source>
        <dbReference type="PROSITE" id="PS50980"/>
    </source>
</evidence>
<dbReference type="UniPathway" id="UPA00655">
    <property type="reaction ID" value="UER00711"/>
</dbReference>
<comment type="subcellular location">
    <subcellularLocation>
        <location evidence="5">Cytoplasm</location>
    </subcellularLocation>
</comment>
<dbReference type="GO" id="GO:0003989">
    <property type="term" value="F:acetyl-CoA carboxylase activity"/>
    <property type="evidence" value="ECO:0007669"/>
    <property type="project" value="InterPro"/>
</dbReference>
<keyword evidence="5" id="KW-0067">ATP-binding</keyword>
<sequence>MFQPQLTQEALAREAALPENLWIQCPYCKQGSYRESLGDAQVCPLCHYGFRITAKKRLALVATKTTEWDADLVTTDPLDFPGYDKKLAAGRQATGLKDSVWTGQANIGGHVCALGIMDPKFMMGSLGTVTGERLTRLFEKATEASLPVVLYCASGGARMQEGIHSLMQMAKVSAAVKNHSNAGLLYISVLTDPTMGGVTASFAMQGDITLAEPHSLIGFAGRRVIEQTINQKLPQNFQRAETLLQSGFIDAIVKRSEQEAYISDLLAMHERA</sequence>
<dbReference type="HAMAP" id="MF_01395">
    <property type="entry name" value="AcetylCoA_CT_beta"/>
    <property type="match status" value="1"/>
</dbReference>
<dbReference type="InterPro" id="IPR034733">
    <property type="entry name" value="AcCoA_carboxyl_beta"/>
</dbReference>
<keyword evidence="5" id="KW-0479">Metal-binding</keyword>
<evidence type="ECO:0000313" key="7">
    <source>
        <dbReference type="EMBL" id="RXT26832.1"/>
    </source>
</evidence>
<dbReference type="AlphaFoldDB" id="A0A4Q1U5H6"/>
<evidence type="ECO:0000313" key="10">
    <source>
        <dbReference type="Proteomes" id="UP001164790"/>
    </source>
</evidence>
<feature type="domain" description="CoA carboxyltransferase N-terminal" evidence="6">
    <location>
        <begin position="21"/>
        <end position="272"/>
    </location>
</feature>
<keyword evidence="5" id="KW-0963">Cytoplasm</keyword>
<comment type="similarity">
    <text evidence="5">Belongs to the AccD/PCCB family.</text>
</comment>
<feature type="binding site" evidence="5">
    <location>
        <position position="25"/>
    </location>
    <ligand>
        <name>Zn(2+)</name>
        <dbReference type="ChEBI" id="CHEBI:29105"/>
    </ligand>
</feature>
<protein>
    <recommendedName>
        <fullName evidence="5">Acetyl-coenzyme A carboxylase carboxyl transferase subunit beta</fullName>
        <shortName evidence="5">ACCase subunit beta</shortName>
        <shortName evidence="5">Acetyl-CoA carboxylase carboxyltransferase subunit beta</shortName>
        <ecNumber evidence="5">2.1.3.15</ecNumber>
    </recommendedName>
</protein>
<gene>
    <name evidence="5 8" type="primary">accD</name>
    <name evidence="7" type="ORF">BVJ53_05615</name>
    <name evidence="8" type="ORF">OFW50_09745</name>
</gene>
<dbReference type="SUPFAM" id="SSF52096">
    <property type="entry name" value="ClpP/crotonase"/>
    <property type="match status" value="1"/>
</dbReference>
<dbReference type="Pfam" id="PF01039">
    <property type="entry name" value="Carboxyl_trans"/>
    <property type="match status" value="1"/>
</dbReference>
<comment type="cofactor">
    <cofactor evidence="5">
        <name>Zn(2+)</name>
        <dbReference type="ChEBI" id="CHEBI:29105"/>
    </cofactor>
    <text evidence="5">Binds 1 zinc ion per subunit.</text>
</comment>
<dbReference type="PROSITE" id="PS50980">
    <property type="entry name" value="COA_CT_NTER"/>
    <property type="match status" value="1"/>
</dbReference>
<keyword evidence="3 5" id="KW-0863">Zinc-finger</keyword>
<dbReference type="GO" id="GO:0005524">
    <property type="term" value="F:ATP binding"/>
    <property type="evidence" value="ECO:0007669"/>
    <property type="project" value="UniProtKB-KW"/>
</dbReference>
<keyword evidence="5" id="KW-0547">Nucleotide-binding</keyword>
<dbReference type="PANTHER" id="PTHR42995">
    <property type="entry name" value="ACETYL-COENZYME A CARBOXYLASE CARBOXYL TRANSFERASE SUBUNIT BETA, CHLOROPLASTIC"/>
    <property type="match status" value="1"/>
</dbReference>
<evidence type="ECO:0000313" key="8">
    <source>
        <dbReference type="EMBL" id="UYN55761.1"/>
    </source>
</evidence>
<evidence type="ECO:0000313" key="9">
    <source>
        <dbReference type="Proteomes" id="UP000290475"/>
    </source>
</evidence>
<accession>A0A4Q1U5H6</accession>
<feature type="binding site" evidence="5">
    <location>
        <position position="46"/>
    </location>
    <ligand>
        <name>Zn(2+)</name>
        <dbReference type="ChEBI" id="CHEBI:29105"/>
    </ligand>
</feature>
<dbReference type="GO" id="GO:0008270">
    <property type="term" value="F:zinc ion binding"/>
    <property type="evidence" value="ECO:0007669"/>
    <property type="project" value="UniProtKB-UniRule"/>
</dbReference>
<keyword evidence="1 5" id="KW-0444">Lipid biosynthesis</keyword>
<dbReference type="PANTHER" id="PTHR42995:SF5">
    <property type="entry name" value="ACETYL-COENZYME A CARBOXYLASE CARBOXYL TRANSFERASE SUBUNIT BETA, CHLOROPLASTIC"/>
    <property type="match status" value="1"/>
</dbReference>
<keyword evidence="5" id="KW-0276">Fatty acid metabolism</keyword>
<name>A0A4Q1U5H6_9LACO</name>
<dbReference type="NCBIfam" id="TIGR00515">
    <property type="entry name" value="accD"/>
    <property type="match status" value="1"/>
</dbReference>
<reference evidence="7 9" key="1">
    <citation type="submission" date="2017-01" db="EMBL/GenBank/DDBJ databases">
        <title>Lactobacillus chiayiensis sp. nov., a lactic acid bacterium isolated from compost.</title>
        <authorList>
            <person name="Huang C.-H."/>
        </authorList>
    </citation>
    <scope>NUCLEOTIDE SEQUENCE [LARGE SCALE GENOMIC DNA]</scope>
    <source>
        <strain evidence="9">chh01</strain>
        <strain evidence="7">Chh01</strain>
    </source>
</reference>
<comment type="function">
    <text evidence="5">Component of the acetyl coenzyme A carboxylase (ACC) complex. Biotin carboxylase (BC) catalyzes the carboxylation of biotin on its carrier protein (BCCP) and then the CO(2) group is transferred by the transcarboxylase to acetyl-CoA to form malonyl-CoA.</text>
</comment>
<evidence type="ECO:0000256" key="4">
    <source>
        <dbReference type="ARBA" id="ARBA00023098"/>
    </source>
</evidence>
<dbReference type="EMBL" id="MSSM01000011">
    <property type="protein sequence ID" value="RXT26832.1"/>
    <property type="molecule type" value="Genomic_DNA"/>
</dbReference>
<dbReference type="PRINTS" id="PR01070">
    <property type="entry name" value="ACCCTRFRASEB"/>
</dbReference>
<dbReference type="InterPro" id="IPR000438">
    <property type="entry name" value="Acetyl_CoA_COase_Trfase_b_su"/>
</dbReference>
<comment type="catalytic activity">
    <reaction evidence="5">
        <text>N(6)-carboxybiotinyl-L-lysyl-[protein] + acetyl-CoA = N(6)-biotinyl-L-lysyl-[protein] + malonyl-CoA</text>
        <dbReference type="Rhea" id="RHEA:54728"/>
        <dbReference type="Rhea" id="RHEA-COMP:10505"/>
        <dbReference type="Rhea" id="RHEA-COMP:10506"/>
        <dbReference type="ChEBI" id="CHEBI:57288"/>
        <dbReference type="ChEBI" id="CHEBI:57384"/>
        <dbReference type="ChEBI" id="CHEBI:83144"/>
        <dbReference type="ChEBI" id="CHEBI:83145"/>
        <dbReference type="EC" id="2.1.3.15"/>
    </reaction>
</comment>
<dbReference type="GO" id="GO:0009317">
    <property type="term" value="C:acetyl-CoA carboxylase complex"/>
    <property type="evidence" value="ECO:0007669"/>
    <property type="project" value="InterPro"/>
</dbReference>
<dbReference type="GO" id="GO:0016743">
    <property type="term" value="F:carboxyl- or carbamoyltransferase activity"/>
    <property type="evidence" value="ECO:0007669"/>
    <property type="project" value="UniProtKB-UniRule"/>
</dbReference>
<dbReference type="InterPro" id="IPR029045">
    <property type="entry name" value="ClpP/crotonase-like_dom_sf"/>
</dbReference>
<keyword evidence="8" id="KW-0436">Ligase</keyword>
<feature type="binding site" evidence="5">
    <location>
        <position position="28"/>
    </location>
    <ligand>
        <name>Zn(2+)</name>
        <dbReference type="ChEBI" id="CHEBI:29105"/>
    </ligand>
</feature>
<evidence type="ECO:0000256" key="5">
    <source>
        <dbReference type="HAMAP-Rule" id="MF_01395"/>
    </source>
</evidence>
<dbReference type="InterPro" id="IPR011762">
    <property type="entry name" value="COA_CT_N"/>
</dbReference>
<proteinExistence type="inferred from homology"/>
<organism evidence="7 9">
    <name type="scientific">Lacticaseibacillus chiayiensis</name>
    <dbReference type="NCBI Taxonomy" id="2100821"/>
    <lineage>
        <taxon>Bacteria</taxon>
        <taxon>Bacillati</taxon>
        <taxon>Bacillota</taxon>
        <taxon>Bacilli</taxon>
        <taxon>Lactobacillales</taxon>
        <taxon>Lactobacillaceae</taxon>
        <taxon>Lacticaseibacillus</taxon>
    </lineage>
</organism>
<dbReference type="EC" id="2.1.3.15" evidence="5"/>
<dbReference type="EMBL" id="CP107523">
    <property type="protein sequence ID" value="UYN55761.1"/>
    <property type="molecule type" value="Genomic_DNA"/>
</dbReference>
<evidence type="ECO:0000256" key="1">
    <source>
        <dbReference type="ARBA" id="ARBA00022516"/>
    </source>
</evidence>
<dbReference type="Proteomes" id="UP001164790">
    <property type="component" value="Chromosome"/>
</dbReference>
<keyword evidence="4 5" id="KW-0443">Lipid metabolism</keyword>
<reference evidence="8" key="2">
    <citation type="submission" date="2022-10" db="EMBL/GenBank/DDBJ databases">
        <title>Comparative genomic analysis and in-vitro probiotic properties of the potential probiotic L. chiayiensis AACE 3.</title>
        <authorList>
            <person name="Kang X."/>
        </authorList>
    </citation>
    <scope>NUCLEOTIDE SEQUENCE</scope>
    <source>
        <strain evidence="8">AACE 3</strain>
    </source>
</reference>
<dbReference type="Gene3D" id="3.90.226.10">
    <property type="entry name" value="2-enoyl-CoA Hydratase, Chain A, domain 1"/>
    <property type="match status" value="1"/>
</dbReference>
<keyword evidence="2 5" id="KW-0808">Transferase</keyword>
<dbReference type="GO" id="GO:0006633">
    <property type="term" value="P:fatty acid biosynthetic process"/>
    <property type="evidence" value="ECO:0007669"/>
    <property type="project" value="UniProtKB-KW"/>
</dbReference>
<keyword evidence="5" id="KW-0275">Fatty acid biosynthesis</keyword>